<evidence type="ECO:0000313" key="1">
    <source>
        <dbReference type="EMBL" id="JAC82433.1"/>
    </source>
</evidence>
<gene>
    <name evidence="1" type="ORF">TSPGSL018_5734</name>
</gene>
<sequence>MAGCCSVAWQSLRYTVLYSVCHSQLGDSILTAMPRSCVTAVPRRLQRTKMVDRELRYRTCFPGSVTASSWG</sequence>
<protein>
    <submittedName>
        <fullName evidence="1">Uncharacterized protein</fullName>
    </submittedName>
</protein>
<proteinExistence type="predicted"/>
<reference evidence="1" key="1">
    <citation type="submission" date="2014-05" db="EMBL/GenBank/DDBJ databases">
        <title>The transcriptome of the halophilic microalga Tetraselmis sp. GSL018 isolated from the Great Salt Lake, Utah.</title>
        <authorList>
            <person name="Jinkerson R.E."/>
            <person name="D'Adamo S."/>
            <person name="Posewitz M.C."/>
        </authorList>
    </citation>
    <scope>NUCLEOTIDE SEQUENCE</scope>
    <source>
        <strain evidence="1">GSL018</strain>
    </source>
</reference>
<organism evidence="1">
    <name type="scientific">Tetraselmis sp. GSL018</name>
    <dbReference type="NCBI Taxonomy" id="582737"/>
    <lineage>
        <taxon>Eukaryota</taxon>
        <taxon>Viridiplantae</taxon>
        <taxon>Chlorophyta</taxon>
        <taxon>core chlorophytes</taxon>
        <taxon>Chlorodendrophyceae</taxon>
        <taxon>Chlorodendrales</taxon>
        <taxon>Chlorodendraceae</taxon>
        <taxon>Tetraselmis</taxon>
    </lineage>
</organism>
<dbReference type="AlphaFoldDB" id="A0A061SDQ1"/>
<accession>A0A061SDQ1</accession>
<dbReference type="EMBL" id="GBEZ01002640">
    <property type="protein sequence ID" value="JAC82433.1"/>
    <property type="molecule type" value="Transcribed_RNA"/>
</dbReference>
<name>A0A061SDQ1_9CHLO</name>